<dbReference type="AlphaFoldDB" id="A0A0J1H2Z3"/>
<dbReference type="EMBL" id="LDOT01000011">
    <property type="protein sequence ID" value="KLV06166.1"/>
    <property type="molecule type" value="Genomic_DNA"/>
</dbReference>
<dbReference type="OrthoDB" id="6401889at2"/>
<sequence>MFYSRQRGSVLMVAIFVITVMAVMAAALIRIDWSGQDTTTREILASRAWYAAHSGNEYMMSKLFPLGSRLADADACRQYTGQLPAARFQCQSLVLTCTKIPYGDSPSPSYKFKLETTARCGTGKFAVSRTQELWAKDVESHD</sequence>
<proteinExistence type="predicted"/>
<dbReference type="Proteomes" id="UP000036097">
    <property type="component" value="Unassembled WGS sequence"/>
</dbReference>
<keyword evidence="1" id="KW-0472">Membrane</keyword>
<feature type="transmembrane region" description="Helical" evidence="1">
    <location>
        <begin position="12"/>
        <end position="31"/>
    </location>
</feature>
<accession>A0A0J1H2Z3</accession>
<dbReference type="STRING" id="1195763.ABT56_08960"/>
<keyword evidence="3" id="KW-1185">Reference proteome</keyword>
<reference evidence="2 3" key="1">
    <citation type="submission" date="2015-05" db="EMBL/GenBank/DDBJ databases">
        <title>Photobacterium galathea sp. nov.</title>
        <authorList>
            <person name="Machado H."/>
            <person name="Gram L."/>
        </authorList>
    </citation>
    <scope>NUCLEOTIDE SEQUENCE [LARGE SCALE GENOMIC DNA]</scope>
    <source>
        <strain evidence="2 3">CGMCC 1.12159</strain>
    </source>
</reference>
<evidence type="ECO:0000256" key="1">
    <source>
        <dbReference type="SAM" id="Phobius"/>
    </source>
</evidence>
<evidence type="ECO:0008006" key="4">
    <source>
        <dbReference type="Google" id="ProtNLM"/>
    </source>
</evidence>
<evidence type="ECO:0000313" key="2">
    <source>
        <dbReference type="EMBL" id="KLV06166.1"/>
    </source>
</evidence>
<organism evidence="2 3">
    <name type="scientific">Photobacterium aquae</name>
    <dbReference type="NCBI Taxonomy" id="1195763"/>
    <lineage>
        <taxon>Bacteria</taxon>
        <taxon>Pseudomonadati</taxon>
        <taxon>Pseudomonadota</taxon>
        <taxon>Gammaproteobacteria</taxon>
        <taxon>Vibrionales</taxon>
        <taxon>Vibrionaceae</taxon>
        <taxon>Photobacterium</taxon>
    </lineage>
</organism>
<dbReference type="PATRIC" id="fig|1195763.3.peg.1903"/>
<name>A0A0J1H2Z3_9GAMM</name>
<comment type="caution">
    <text evidence="2">The sequence shown here is derived from an EMBL/GenBank/DDBJ whole genome shotgun (WGS) entry which is preliminary data.</text>
</comment>
<gene>
    <name evidence="2" type="ORF">ABT56_08960</name>
</gene>
<protein>
    <recommendedName>
        <fullName evidence="4">MSHA biogenesis protein MshP</fullName>
    </recommendedName>
</protein>
<keyword evidence="1" id="KW-0812">Transmembrane</keyword>
<dbReference type="RefSeq" id="WP_047878541.1">
    <property type="nucleotide sequence ID" value="NZ_LDOT01000011.1"/>
</dbReference>
<keyword evidence="1" id="KW-1133">Transmembrane helix</keyword>
<evidence type="ECO:0000313" key="3">
    <source>
        <dbReference type="Proteomes" id="UP000036097"/>
    </source>
</evidence>